<evidence type="ECO:0000313" key="2">
    <source>
        <dbReference type="Proteomes" id="UP000037953"/>
    </source>
</evidence>
<name>A0A0N0ZUL8_CHRID</name>
<reference evidence="1 2" key="1">
    <citation type="journal article" date="2015" name="Genom Data">
        <title>Draft genome sequence of a multidrug-resistant Chryseobacterium indologenes isolate from Malaysia.</title>
        <authorList>
            <person name="Yu C.Y."/>
            <person name="Ang G.Y."/>
            <person name="Cheng H.J."/>
            <person name="Cheong Y.M."/>
            <person name="Yin W.F."/>
            <person name="Chan K.G."/>
        </authorList>
    </citation>
    <scope>NUCLEOTIDE SEQUENCE [LARGE SCALE GENOMIC DNA]</scope>
    <source>
        <strain evidence="1 2">CI_885</strain>
    </source>
</reference>
<reference evidence="2" key="2">
    <citation type="submission" date="2015-09" db="EMBL/GenBank/DDBJ databases">
        <title>Draft genome sequence of a multidrug-resistant Chryseobacterium indologenes isolate from Malaysia.</title>
        <authorList>
            <person name="Yu C.Y."/>
            <person name="Ang G.Y."/>
            <person name="Chan K.-G."/>
        </authorList>
    </citation>
    <scope>NUCLEOTIDE SEQUENCE [LARGE SCALE GENOMIC DNA]</scope>
    <source>
        <strain evidence="2">CI_885</strain>
    </source>
</reference>
<comment type="caution">
    <text evidence="1">The sequence shown here is derived from an EMBL/GenBank/DDBJ whole genome shotgun (WGS) entry which is preliminary data.</text>
</comment>
<evidence type="ECO:0000313" key="1">
    <source>
        <dbReference type="EMBL" id="KPE51256.1"/>
    </source>
</evidence>
<dbReference type="RefSeq" id="WP_062699366.1">
    <property type="nucleotide sequence ID" value="NZ_LJOD01000006.1"/>
</dbReference>
<protein>
    <submittedName>
        <fullName evidence="1">Uncharacterized protein</fullName>
    </submittedName>
</protein>
<sequence>METINKTFELELEGTPVKGIITSLSDDELDGIKNLGSEEYSGAAFKALILTAPELGATYFENETPKVFVVGYKGKEGQLGSIENGEFKPFYSDDMVIRKISLNILEVLMLNDNTGHFKA</sequence>
<dbReference type="Proteomes" id="UP000037953">
    <property type="component" value="Unassembled WGS sequence"/>
</dbReference>
<dbReference type="PATRIC" id="fig|253.9.peg.4103"/>
<gene>
    <name evidence="1" type="ORF">AOB46_11375</name>
</gene>
<organism evidence="1 2">
    <name type="scientific">Chryseobacterium indologenes</name>
    <name type="common">Flavobacterium indologenes</name>
    <dbReference type="NCBI Taxonomy" id="253"/>
    <lineage>
        <taxon>Bacteria</taxon>
        <taxon>Pseudomonadati</taxon>
        <taxon>Bacteroidota</taxon>
        <taxon>Flavobacteriia</taxon>
        <taxon>Flavobacteriales</taxon>
        <taxon>Weeksellaceae</taxon>
        <taxon>Chryseobacterium group</taxon>
        <taxon>Chryseobacterium</taxon>
    </lineage>
</organism>
<dbReference type="OrthoDB" id="9944756at2"/>
<dbReference type="EMBL" id="LJOD01000006">
    <property type="protein sequence ID" value="KPE51256.1"/>
    <property type="molecule type" value="Genomic_DNA"/>
</dbReference>
<accession>A0A0N0ZUL8</accession>
<dbReference type="AlphaFoldDB" id="A0A0N0ZUL8"/>
<proteinExistence type="predicted"/>